<organism evidence="1 2">
    <name type="scientific">Drosophila pseudoobscura pseudoobscura</name>
    <name type="common">Fruit fly</name>
    <dbReference type="NCBI Taxonomy" id="46245"/>
    <lineage>
        <taxon>Eukaryota</taxon>
        <taxon>Metazoa</taxon>
        <taxon>Ecdysozoa</taxon>
        <taxon>Arthropoda</taxon>
        <taxon>Hexapoda</taxon>
        <taxon>Insecta</taxon>
        <taxon>Pterygota</taxon>
        <taxon>Neoptera</taxon>
        <taxon>Endopterygota</taxon>
        <taxon>Diptera</taxon>
        <taxon>Brachycera</taxon>
        <taxon>Muscomorpha</taxon>
        <taxon>Ephydroidea</taxon>
        <taxon>Drosophilidae</taxon>
        <taxon>Drosophila</taxon>
        <taxon>Sophophora</taxon>
    </lineage>
</organism>
<name>A0A6I8VU77_DROPS</name>
<dbReference type="RefSeq" id="XP_033234625.1">
    <property type="nucleotide sequence ID" value="XM_033378734.1"/>
</dbReference>
<dbReference type="Proteomes" id="UP000001819">
    <property type="component" value="Chromosome 2"/>
</dbReference>
<accession>A0A6I8VU77</accession>
<dbReference type="InParanoid" id="A0A6I8VU77"/>
<reference evidence="2" key="2">
    <citation type="submission" date="2025-08" db="UniProtKB">
        <authorList>
            <consortium name="RefSeq"/>
        </authorList>
    </citation>
    <scope>IDENTIFICATION</scope>
    <source>
        <strain evidence="2">MV-25-SWS-2005</strain>
        <tissue evidence="2">Whole body</tissue>
    </source>
</reference>
<evidence type="ECO:0008006" key="3">
    <source>
        <dbReference type="Google" id="ProtNLM"/>
    </source>
</evidence>
<sequence length="131" mass="15406">MELWRMDELCLVKILKCLALPDQLAMLQTFQRCRPLLGRIWRSQLTEIELNLLEVPLHKDDFDFLLTNGRAQLNELRLNYLGRDHFEVLVGHRFPQLRLLEVDLLPPFFLCPRLLHQLGQTMPLALGSNTF</sequence>
<evidence type="ECO:0000313" key="1">
    <source>
        <dbReference type="Proteomes" id="UP000001819"/>
    </source>
</evidence>
<evidence type="ECO:0000313" key="2">
    <source>
        <dbReference type="RefSeq" id="XP_033234625.1"/>
    </source>
</evidence>
<dbReference type="Bgee" id="FBgn0271037">
    <property type="expression patterns" value="Expressed in male reproductive system and 1 other cell type or tissue"/>
</dbReference>
<dbReference type="AlphaFoldDB" id="A0A6I8VU77"/>
<keyword evidence="1" id="KW-1185">Reference proteome</keyword>
<reference evidence="1" key="1">
    <citation type="submission" date="2024-06" db="UniProtKB">
        <authorList>
            <consortium name="RefSeq"/>
        </authorList>
    </citation>
    <scope>NUCLEOTIDE SEQUENCE [LARGE SCALE GENOMIC DNA]</scope>
    <source>
        <strain evidence="1">MV2-25</strain>
    </source>
</reference>
<gene>
    <name evidence="2" type="primary">LOC26532050</name>
</gene>
<dbReference type="KEGG" id="dpo:26532050"/>
<protein>
    <recommendedName>
        <fullName evidence="3">F-box domain-containing protein</fullName>
    </recommendedName>
</protein>
<proteinExistence type="predicted"/>